<proteinExistence type="predicted"/>
<organism evidence="1">
    <name type="scientific">Arundo donax</name>
    <name type="common">Giant reed</name>
    <name type="synonym">Donax arundinaceus</name>
    <dbReference type="NCBI Taxonomy" id="35708"/>
    <lineage>
        <taxon>Eukaryota</taxon>
        <taxon>Viridiplantae</taxon>
        <taxon>Streptophyta</taxon>
        <taxon>Embryophyta</taxon>
        <taxon>Tracheophyta</taxon>
        <taxon>Spermatophyta</taxon>
        <taxon>Magnoliopsida</taxon>
        <taxon>Liliopsida</taxon>
        <taxon>Poales</taxon>
        <taxon>Poaceae</taxon>
        <taxon>PACMAD clade</taxon>
        <taxon>Arundinoideae</taxon>
        <taxon>Arundineae</taxon>
        <taxon>Arundo</taxon>
    </lineage>
</organism>
<reference evidence="1" key="2">
    <citation type="journal article" date="2015" name="Data Brief">
        <title>Shoot transcriptome of the giant reed, Arundo donax.</title>
        <authorList>
            <person name="Barrero R.A."/>
            <person name="Guerrero F.D."/>
            <person name="Moolhuijzen P."/>
            <person name="Goolsby J.A."/>
            <person name="Tidwell J."/>
            <person name="Bellgard S.E."/>
            <person name="Bellgard M.I."/>
        </authorList>
    </citation>
    <scope>NUCLEOTIDE SEQUENCE</scope>
    <source>
        <tissue evidence="1">Shoot tissue taken approximately 20 cm above the soil surface</tissue>
    </source>
</reference>
<protein>
    <submittedName>
        <fullName evidence="1">Uncharacterized protein</fullName>
    </submittedName>
</protein>
<evidence type="ECO:0000313" key="1">
    <source>
        <dbReference type="EMBL" id="JAD78488.1"/>
    </source>
</evidence>
<sequence>MLEYILCFWGCLRENQILLTQSFLSNSLPQDASTQRINISSLSGHSTCRMSCGWTGKKCM</sequence>
<dbReference type="AlphaFoldDB" id="A0A0A9CVM2"/>
<reference evidence="1" key="1">
    <citation type="submission" date="2014-09" db="EMBL/GenBank/DDBJ databases">
        <authorList>
            <person name="Magalhaes I.L.F."/>
            <person name="Oliveira U."/>
            <person name="Santos F.R."/>
            <person name="Vidigal T.H.D.A."/>
            <person name="Brescovit A.D."/>
            <person name="Santos A.J."/>
        </authorList>
    </citation>
    <scope>NUCLEOTIDE SEQUENCE</scope>
    <source>
        <tissue evidence="1">Shoot tissue taken approximately 20 cm above the soil surface</tissue>
    </source>
</reference>
<dbReference type="EMBL" id="GBRH01219407">
    <property type="protein sequence ID" value="JAD78488.1"/>
    <property type="molecule type" value="Transcribed_RNA"/>
</dbReference>
<accession>A0A0A9CVM2</accession>
<name>A0A0A9CVM2_ARUDO</name>